<feature type="domain" description="RNA polymerase sigma factor 70 region 4 type 2" evidence="6">
    <location>
        <begin position="110"/>
        <end position="158"/>
    </location>
</feature>
<dbReference type="InterPro" id="IPR013249">
    <property type="entry name" value="RNA_pol_sigma70_r4_t2"/>
</dbReference>
<dbReference type="InterPro" id="IPR036388">
    <property type="entry name" value="WH-like_DNA-bd_sf"/>
</dbReference>
<keyword evidence="2" id="KW-0805">Transcription regulation</keyword>
<dbReference type="InterPro" id="IPR039425">
    <property type="entry name" value="RNA_pol_sigma-70-like"/>
</dbReference>
<dbReference type="InterPro" id="IPR007627">
    <property type="entry name" value="RNA_pol_sigma70_r2"/>
</dbReference>
<name>A0ABQ1ZMM4_9BACL</name>
<keyword evidence="3" id="KW-0731">Sigma factor</keyword>
<reference evidence="8" key="1">
    <citation type="journal article" date="2019" name="Int. J. Syst. Evol. Microbiol.">
        <title>The Global Catalogue of Microorganisms (GCM) 10K type strain sequencing project: providing services to taxonomists for standard genome sequencing and annotation.</title>
        <authorList>
            <consortium name="The Broad Institute Genomics Platform"/>
            <consortium name="The Broad Institute Genome Sequencing Center for Infectious Disease"/>
            <person name="Wu L."/>
            <person name="Ma J."/>
        </authorList>
    </citation>
    <scope>NUCLEOTIDE SEQUENCE [LARGE SCALE GENOMIC DNA]</scope>
    <source>
        <strain evidence="8">CCM 8702</strain>
    </source>
</reference>
<evidence type="ECO:0000313" key="8">
    <source>
        <dbReference type="Proteomes" id="UP000605427"/>
    </source>
</evidence>
<dbReference type="SUPFAM" id="SSF88659">
    <property type="entry name" value="Sigma3 and sigma4 domains of RNA polymerase sigma factors"/>
    <property type="match status" value="1"/>
</dbReference>
<keyword evidence="8" id="KW-1185">Reference proteome</keyword>
<dbReference type="Gene3D" id="1.10.1740.10">
    <property type="match status" value="1"/>
</dbReference>
<dbReference type="CDD" id="cd06171">
    <property type="entry name" value="Sigma70_r4"/>
    <property type="match status" value="1"/>
</dbReference>
<evidence type="ECO:0000256" key="1">
    <source>
        <dbReference type="ARBA" id="ARBA00010641"/>
    </source>
</evidence>
<gene>
    <name evidence="7" type="ORF">GCM10007362_04260</name>
</gene>
<keyword evidence="4" id="KW-0804">Transcription</keyword>
<dbReference type="Pfam" id="PF08281">
    <property type="entry name" value="Sigma70_r4_2"/>
    <property type="match status" value="1"/>
</dbReference>
<comment type="similarity">
    <text evidence="1">Belongs to the sigma-70 factor family. ECF subfamily.</text>
</comment>
<sequence>MANEELVLRARDGDREAFVELMRQNEDALYHMAWSMLRKEEDVADAMQEAIFKAYRSIASLREPQFFRTWMFRILINECNTLLRGRSRTVTVAEFPVTASRGNDYDGVDMRDAVDRLEQKQRIVVILHYFEDMSISQVAQTLELTESAVKTRLMRARAVLMKKFQIHSKGSMNYESI</sequence>
<evidence type="ECO:0000256" key="2">
    <source>
        <dbReference type="ARBA" id="ARBA00023015"/>
    </source>
</evidence>
<dbReference type="Gene3D" id="1.10.10.10">
    <property type="entry name" value="Winged helix-like DNA-binding domain superfamily/Winged helix DNA-binding domain"/>
    <property type="match status" value="1"/>
</dbReference>
<protein>
    <submittedName>
        <fullName evidence="7">RNA polymerase subunit sigma-24</fullName>
    </submittedName>
</protein>
<dbReference type="InterPro" id="IPR013324">
    <property type="entry name" value="RNA_pol_sigma_r3/r4-like"/>
</dbReference>
<feature type="domain" description="RNA polymerase sigma-70 region 2" evidence="5">
    <location>
        <begin position="21"/>
        <end position="89"/>
    </location>
</feature>
<accession>A0ABQ1ZMM4</accession>
<dbReference type="RefSeq" id="WP_172238388.1">
    <property type="nucleotide sequence ID" value="NZ_BMDD01000001.1"/>
</dbReference>
<dbReference type="EMBL" id="BMDD01000001">
    <property type="protein sequence ID" value="GGH69321.1"/>
    <property type="molecule type" value="Genomic_DNA"/>
</dbReference>
<dbReference type="PANTHER" id="PTHR43133:SF51">
    <property type="entry name" value="RNA POLYMERASE SIGMA FACTOR"/>
    <property type="match status" value="1"/>
</dbReference>
<organism evidence="7 8">
    <name type="scientific">Saccharibacillus endophyticus</name>
    <dbReference type="NCBI Taxonomy" id="2060666"/>
    <lineage>
        <taxon>Bacteria</taxon>
        <taxon>Bacillati</taxon>
        <taxon>Bacillota</taxon>
        <taxon>Bacilli</taxon>
        <taxon>Bacillales</taxon>
        <taxon>Paenibacillaceae</taxon>
        <taxon>Saccharibacillus</taxon>
    </lineage>
</organism>
<evidence type="ECO:0000313" key="7">
    <source>
        <dbReference type="EMBL" id="GGH69321.1"/>
    </source>
</evidence>
<dbReference type="SUPFAM" id="SSF88946">
    <property type="entry name" value="Sigma2 domain of RNA polymerase sigma factors"/>
    <property type="match status" value="1"/>
</dbReference>
<evidence type="ECO:0000259" key="5">
    <source>
        <dbReference type="Pfam" id="PF04542"/>
    </source>
</evidence>
<comment type="caution">
    <text evidence="7">The sequence shown here is derived from an EMBL/GenBank/DDBJ whole genome shotgun (WGS) entry which is preliminary data.</text>
</comment>
<dbReference type="Proteomes" id="UP000605427">
    <property type="component" value="Unassembled WGS sequence"/>
</dbReference>
<dbReference type="NCBIfam" id="TIGR02937">
    <property type="entry name" value="sigma70-ECF"/>
    <property type="match status" value="1"/>
</dbReference>
<evidence type="ECO:0000256" key="3">
    <source>
        <dbReference type="ARBA" id="ARBA00023082"/>
    </source>
</evidence>
<evidence type="ECO:0000259" key="6">
    <source>
        <dbReference type="Pfam" id="PF08281"/>
    </source>
</evidence>
<dbReference type="Pfam" id="PF04542">
    <property type="entry name" value="Sigma70_r2"/>
    <property type="match status" value="1"/>
</dbReference>
<dbReference type="InterPro" id="IPR014284">
    <property type="entry name" value="RNA_pol_sigma-70_dom"/>
</dbReference>
<proteinExistence type="inferred from homology"/>
<evidence type="ECO:0000256" key="4">
    <source>
        <dbReference type="ARBA" id="ARBA00023163"/>
    </source>
</evidence>
<dbReference type="InterPro" id="IPR013325">
    <property type="entry name" value="RNA_pol_sigma_r2"/>
</dbReference>
<dbReference type="PANTHER" id="PTHR43133">
    <property type="entry name" value="RNA POLYMERASE ECF-TYPE SIGMA FACTO"/>
    <property type="match status" value="1"/>
</dbReference>